<dbReference type="Pfam" id="PF01625">
    <property type="entry name" value="PMSR"/>
    <property type="match status" value="1"/>
</dbReference>
<gene>
    <name evidence="15" type="ORF">G195_000577</name>
</gene>
<evidence type="ECO:0000256" key="6">
    <source>
        <dbReference type="ARBA" id="ARBA00022741"/>
    </source>
</evidence>
<protein>
    <recommendedName>
        <fullName evidence="10">Peptide-methionine (S)-S-oxide reductase</fullName>
        <ecNumber evidence="2">1.8.4.11</ecNumber>
        <ecNumber evidence="3">6.5.1.8</ecNumber>
    </recommendedName>
</protein>
<keyword evidence="4" id="KW-0436">Ligase</keyword>
<dbReference type="SMART" id="SM00382">
    <property type="entry name" value="AAA"/>
    <property type="match status" value="1"/>
</dbReference>
<dbReference type="GO" id="GO:0006396">
    <property type="term" value="P:RNA processing"/>
    <property type="evidence" value="ECO:0007669"/>
    <property type="project" value="InterPro"/>
</dbReference>
<dbReference type="InterPro" id="IPR001233">
    <property type="entry name" value="RtcB"/>
</dbReference>
<evidence type="ECO:0000256" key="4">
    <source>
        <dbReference type="ARBA" id="ARBA00022598"/>
    </source>
</evidence>
<dbReference type="Gene3D" id="3.90.1860.10">
    <property type="entry name" value="tRNA-splicing ligase RtcB"/>
    <property type="match status" value="1"/>
</dbReference>
<dbReference type="InterPro" id="IPR036025">
    <property type="entry name" value="RtcB-like_sf"/>
</dbReference>
<dbReference type="GO" id="GO:0005525">
    <property type="term" value="F:GTP binding"/>
    <property type="evidence" value="ECO:0007669"/>
    <property type="project" value="UniProtKB-KW"/>
</dbReference>
<sequence length="803" mass="90753">MANNNLQIPGISYMSYTPDVHVGVGTCIGTTAVWDAKSGFVSPSIVGSDIGCGMRVHMTNLHKDDLKDVKLRRKLVKAIEKVLPMEANQRGHFSDIRLEHIVRKGLHGLPKKYIPDSYTPKKSTSITHVESSKFAFDEEVLNMVQDMTWHRAHRQLGTLGGGNHFAEIQAIEIAEENRKIAEAWGLYDGQIVVMIHSGSRAWGGQIRNEGYAIYARLIRGIIEALGNRYGVRYELYASDDPNSEYWDLLKEDLQSNSTEVELVARIFEDLELRTLHYEDDGDAPTYGIHYSIRNNVFAYPEWGVALVRIPFFRENGIYNEDFVFATGEEELKQFLGSVRERERQQNMKKVTVYTDARNGSDRHVESITRSVGRDDVVLSPQIKQDIFRSLDQFFEADRSFYRDYDIPYKRGILLYGHPGNGKTTLVKSIAGSIPGPAAYWQITEYTNSESVREVFEAAKRLAPMVLIIEDIDSMPDEVRSFFLNTLDGATSKEGIFLIGTTNYPEKIDPGLMNRAGRFDRAYEIPLPDEGLRLQYLNQRGFAVFAGEEGTLEAARLTDTFSLAQLGELYVSAALEWHQNGQTDIVQIIQSMRGELDKSHKHNWLAQPGLIVGRDIPGGVIGNIIAGFIGGWLGGVILGDMGPEMGGFYIVPALIGIHGIVSGYTGGHVDNPTYEQVKTGETGHVEVVEITFDPEIFPYERLLELYWPQIDPTDDGGQFQDRGTQYRTAIFVHNEHQRELAEQSKLELSASGRFNQPIVTEIRDAAVFYPAEDYHQDYHKKNEKHYKEDRAISGRDEFIEDNWK</sequence>
<dbReference type="InterPro" id="IPR002569">
    <property type="entry name" value="Met_Sox_Rdtase_MsrA_dom"/>
</dbReference>
<comment type="caution">
    <text evidence="15">The sequence shown here is derived from an EMBL/GenBank/DDBJ whole genome shotgun (WGS) entry which is preliminary data.</text>
</comment>
<keyword evidence="5 13" id="KW-0479">Metal-binding</keyword>
<dbReference type="Proteomes" id="UP000702964">
    <property type="component" value="Unassembled WGS sequence"/>
</dbReference>
<organism evidence="15 16">
    <name type="scientific">Phytophthora kernoviae 00238/432</name>
    <dbReference type="NCBI Taxonomy" id="1284355"/>
    <lineage>
        <taxon>Eukaryota</taxon>
        <taxon>Sar</taxon>
        <taxon>Stramenopiles</taxon>
        <taxon>Oomycota</taxon>
        <taxon>Peronosporomycetes</taxon>
        <taxon>Peronosporales</taxon>
        <taxon>Peronosporaceae</taxon>
        <taxon>Phytophthora</taxon>
    </lineage>
</organism>
<dbReference type="SUPFAM" id="SSF52540">
    <property type="entry name" value="P-loop containing nucleoside triphosphate hydrolases"/>
    <property type="match status" value="1"/>
</dbReference>
<dbReference type="InterPro" id="IPR027417">
    <property type="entry name" value="P-loop_NTPase"/>
</dbReference>
<dbReference type="AlphaFoldDB" id="A0A8J4WR89"/>
<evidence type="ECO:0000256" key="5">
    <source>
        <dbReference type="ARBA" id="ARBA00022723"/>
    </source>
</evidence>
<comment type="cofactor">
    <cofactor evidence="13">
        <name>Mn(2+)</name>
        <dbReference type="ChEBI" id="CHEBI:29035"/>
    </cofactor>
    <text evidence="13">Binds 2 manganese ions per subunit.</text>
</comment>
<comment type="similarity">
    <text evidence="1">Belongs to the MsrA Met sulfoxide reductase family.</text>
</comment>
<dbReference type="HAMAP" id="MF_01401">
    <property type="entry name" value="MsrA"/>
    <property type="match status" value="1"/>
</dbReference>
<feature type="binding site" evidence="13">
    <location>
        <position position="49"/>
    </location>
    <ligand>
        <name>Mn(2+)</name>
        <dbReference type="ChEBI" id="CHEBI:29035"/>
        <label>1</label>
    </ligand>
</feature>
<dbReference type="InterPro" id="IPR003593">
    <property type="entry name" value="AAA+_ATPase"/>
</dbReference>
<dbReference type="GO" id="GO:0016887">
    <property type="term" value="F:ATP hydrolysis activity"/>
    <property type="evidence" value="ECO:0007669"/>
    <property type="project" value="InterPro"/>
</dbReference>
<feature type="binding site" evidence="12">
    <location>
        <begin position="163"/>
        <end position="167"/>
    </location>
    <ligand>
        <name>GMP</name>
        <dbReference type="ChEBI" id="CHEBI:58115"/>
    </ligand>
</feature>
<evidence type="ECO:0000256" key="12">
    <source>
        <dbReference type="PIRSR" id="PIRSR601233-2"/>
    </source>
</evidence>
<dbReference type="SUPFAM" id="SSF55068">
    <property type="entry name" value="Peptide methionine sulfoxide reductase"/>
    <property type="match status" value="1"/>
</dbReference>
<dbReference type="GO" id="GO:0170057">
    <property type="term" value="F:RNA ligase (GTP) activity"/>
    <property type="evidence" value="ECO:0007669"/>
    <property type="project" value="UniProtKB-EC"/>
</dbReference>
<evidence type="ECO:0000259" key="14">
    <source>
        <dbReference type="SMART" id="SM00382"/>
    </source>
</evidence>
<keyword evidence="6 12" id="KW-0547">Nucleotide-binding</keyword>
<comment type="catalytic activity">
    <reaction evidence="11">
        <text>a 3'-end 3'-phospho-ribonucleotide-RNA + a 5'-end dephospho-ribonucleoside-RNA + GTP = a ribonucleotidyl-ribonucleotide-RNA + GMP + diphosphate</text>
        <dbReference type="Rhea" id="RHEA:68076"/>
        <dbReference type="Rhea" id="RHEA-COMP:10463"/>
        <dbReference type="Rhea" id="RHEA-COMP:13936"/>
        <dbReference type="Rhea" id="RHEA-COMP:17355"/>
        <dbReference type="ChEBI" id="CHEBI:33019"/>
        <dbReference type="ChEBI" id="CHEBI:37565"/>
        <dbReference type="ChEBI" id="CHEBI:58115"/>
        <dbReference type="ChEBI" id="CHEBI:83062"/>
        <dbReference type="ChEBI" id="CHEBI:138284"/>
        <dbReference type="ChEBI" id="CHEBI:173118"/>
        <dbReference type="EC" id="6.5.1.8"/>
    </reaction>
</comment>
<dbReference type="InterPro" id="IPR036509">
    <property type="entry name" value="Met_Sox_Rdtase_MsrA_sf"/>
</dbReference>
<dbReference type="CDD" id="cd19481">
    <property type="entry name" value="RecA-like_protease"/>
    <property type="match status" value="1"/>
</dbReference>
<dbReference type="GO" id="GO:0046872">
    <property type="term" value="F:metal ion binding"/>
    <property type="evidence" value="ECO:0007669"/>
    <property type="project" value="UniProtKB-KW"/>
</dbReference>
<feature type="binding site" evidence="13">
    <location>
        <position position="196"/>
    </location>
    <ligand>
        <name>Mn(2+)</name>
        <dbReference type="ChEBI" id="CHEBI:29035"/>
        <label>2</label>
    </ligand>
</feature>
<keyword evidence="8 12" id="KW-0342">GTP-binding</keyword>
<dbReference type="NCBIfam" id="TIGR00401">
    <property type="entry name" value="msrA"/>
    <property type="match status" value="1"/>
</dbReference>
<evidence type="ECO:0000313" key="15">
    <source>
        <dbReference type="EMBL" id="KAF4325776.1"/>
    </source>
</evidence>
<dbReference type="Gene3D" id="3.30.1060.10">
    <property type="entry name" value="Peptide methionine sulphoxide reductase MsrA"/>
    <property type="match status" value="1"/>
</dbReference>
<dbReference type="EC" id="6.5.1.8" evidence="3"/>
<reference evidence="15" key="1">
    <citation type="journal article" date="2015" name="Genom Data">
        <title>Draft genome sequences of Phytophthora kernoviae and Phytophthora ramorum lineage EU2 from Scotland.</title>
        <authorList>
            <person name="Sambles C."/>
            <person name="Schlenzig A."/>
            <person name="O'Neill P."/>
            <person name="Grant M."/>
            <person name="Studholme D.J."/>
        </authorList>
    </citation>
    <scope>NUCLEOTIDE SEQUENCE</scope>
    <source>
        <strain evidence="15">00238/432</strain>
    </source>
</reference>
<accession>A0A8J4WR89</accession>
<evidence type="ECO:0000256" key="7">
    <source>
        <dbReference type="ARBA" id="ARBA00023002"/>
    </source>
</evidence>
<dbReference type="Pfam" id="PF00004">
    <property type="entry name" value="AAA"/>
    <property type="match status" value="1"/>
</dbReference>
<evidence type="ECO:0000256" key="3">
    <source>
        <dbReference type="ARBA" id="ARBA00012726"/>
    </source>
</evidence>
<keyword evidence="7" id="KW-0560">Oxidoreductase</keyword>
<evidence type="ECO:0000256" key="10">
    <source>
        <dbReference type="ARBA" id="ARBA00030643"/>
    </source>
</evidence>
<feature type="domain" description="AAA+ ATPase" evidence="14">
    <location>
        <begin position="408"/>
        <end position="528"/>
    </location>
</feature>
<proteinExistence type="inferred from homology"/>
<evidence type="ECO:0000313" key="16">
    <source>
        <dbReference type="Proteomes" id="UP000702964"/>
    </source>
</evidence>
<evidence type="ECO:0000256" key="2">
    <source>
        <dbReference type="ARBA" id="ARBA00012502"/>
    </source>
</evidence>
<dbReference type="GO" id="GO:0005524">
    <property type="term" value="F:ATP binding"/>
    <property type="evidence" value="ECO:0007669"/>
    <property type="project" value="InterPro"/>
</dbReference>
<dbReference type="PANTHER" id="PTHR43774">
    <property type="entry name" value="PEPTIDE METHIONINE SULFOXIDE REDUCTASE"/>
    <property type="match status" value="1"/>
</dbReference>
<evidence type="ECO:0000256" key="9">
    <source>
        <dbReference type="ARBA" id="ARBA00023211"/>
    </source>
</evidence>
<keyword evidence="9 13" id="KW-0464">Manganese</keyword>
<dbReference type="PANTHER" id="PTHR43774:SF1">
    <property type="entry name" value="PEPTIDE METHIONINE SULFOXIDE REDUCTASE MSRA 2"/>
    <property type="match status" value="1"/>
</dbReference>
<dbReference type="Pfam" id="PF01139">
    <property type="entry name" value="RtcB"/>
    <property type="match status" value="1"/>
</dbReference>
<name>A0A8J4WR89_9STRA</name>
<dbReference type="SUPFAM" id="SSF103365">
    <property type="entry name" value="Hypothetical protein PH1602"/>
    <property type="match status" value="1"/>
</dbReference>
<feature type="binding site" evidence="13">
    <location>
        <position position="164"/>
    </location>
    <ligand>
        <name>Mn(2+)</name>
        <dbReference type="ChEBI" id="CHEBI:29035"/>
        <label>1</label>
    </ligand>
</feature>
<dbReference type="Gene3D" id="3.40.50.300">
    <property type="entry name" value="P-loop containing nucleotide triphosphate hydrolases"/>
    <property type="match status" value="1"/>
</dbReference>
<evidence type="ECO:0000256" key="11">
    <source>
        <dbReference type="ARBA" id="ARBA00047746"/>
    </source>
</evidence>
<dbReference type="InterPro" id="IPR003959">
    <property type="entry name" value="ATPase_AAA_core"/>
</dbReference>
<reference evidence="15" key="2">
    <citation type="submission" date="2020-02" db="EMBL/GenBank/DDBJ databases">
        <authorList>
            <person name="Studholme D.J."/>
        </authorList>
    </citation>
    <scope>NUCLEOTIDE SEQUENCE</scope>
    <source>
        <strain evidence="15">00238/432</strain>
    </source>
</reference>
<dbReference type="GO" id="GO:0008113">
    <property type="term" value="F:peptide-methionine (S)-S-oxide reductase activity"/>
    <property type="evidence" value="ECO:0007669"/>
    <property type="project" value="UniProtKB-EC"/>
</dbReference>
<evidence type="ECO:0000256" key="8">
    <source>
        <dbReference type="ARBA" id="ARBA00023134"/>
    </source>
</evidence>
<dbReference type="EMBL" id="AOFI03000002">
    <property type="protein sequence ID" value="KAF4325776.1"/>
    <property type="molecule type" value="Genomic_DNA"/>
</dbReference>
<evidence type="ECO:0000256" key="1">
    <source>
        <dbReference type="ARBA" id="ARBA00005591"/>
    </source>
</evidence>
<evidence type="ECO:0000256" key="13">
    <source>
        <dbReference type="PIRSR" id="PIRSR601233-3"/>
    </source>
</evidence>
<dbReference type="EC" id="1.8.4.11" evidence="2"/>